<name>A0A7J7T0L1_PIPKU</name>
<organism evidence="1 2">
    <name type="scientific">Pipistrellus kuhlii</name>
    <name type="common">Kuhl's pipistrelle</name>
    <dbReference type="NCBI Taxonomy" id="59472"/>
    <lineage>
        <taxon>Eukaryota</taxon>
        <taxon>Metazoa</taxon>
        <taxon>Chordata</taxon>
        <taxon>Craniata</taxon>
        <taxon>Vertebrata</taxon>
        <taxon>Euteleostomi</taxon>
        <taxon>Mammalia</taxon>
        <taxon>Eutheria</taxon>
        <taxon>Laurasiatheria</taxon>
        <taxon>Chiroptera</taxon>
        <taxon>Yangochiroptera</taxon>
        <taxon>Vespertilionidae</taxon>
        <taxon>Pipistrellus</taxon>
    </lineage>
</organism>
<dbReference type="EMBL" id="JACAGB010000035">
    <property type="protein sequence ID" value="KAF6294140.1"/>
    <property type="molecule type" value="Genomic_DNA"/>
</dbReference>
<keyword evidence="2" id="KW-1185">Reference proteome</keyword>
<accession>A0A7J7T0L1</accession>
<dbReference type="AlphaFoldDB" id="A0A7J7T0L1"/>
<reference evidence="1 2" key="1">
    <citation type="journal article" date="2020" name="Nature">
        <title>Six reference-quality genomes reveal evolution of bat adaptations.</title>
        <authorList>
            <person name="Jebb D."/>
            <person name="Huang Z."/>
            <person name="Pippel M."/>
            <person name="Hughes G.M."/>
            <person name="Lavrichenko K."/>
            <person name="Devanna P."/>
            <person name="Winkler S."/>
            <person name="Jermiin L.S."/>
            <person name="Skirmuntt E.C."/>
            <person name="Katzourakis A."/>
            <person name="Burkitt-Gray L."/>
            <person name="Ray D.A."/>
            <person name="Sullivan K.A.M."/>
            <person name="Roscito J.G."/>
            <person name="Kirilenko B.M."/>
            <person name="Davalos L.M."/>
            <person name="Corthals A.P."/>
            <person name="Power M.L."/>
            <person name="Jones G."/>
            <person name="Ransome R.D."/>
            <person name="Dechmann D.K.N."/>
            <person name="Locatelli A.G."/>
            <person name="Puechmaille S.J."/>
            <person name="Fedrigo O."/>
            <person name="Jarvis E.D."/>
            <person name="Hiller M."/>
            <person name="Vernes S.C."/>
            <person name="Myers E.W."/>
            <person name="Teeling E.C."/>
        </authorList>
    </citation>
    <scope>NUCLEOTIDE SEQUENCE [LARGE SCALE GENOMIC DNA]</scope>
    <source>
        <strain evidence="1">MPipKuh1</strain>
        <tissue evidence="1">Flight muscle</tissue>
    </source>
</reference>
<evidence type="ECO:0000313" key="2">
    <source>
        <dbReference type="Proteomes" id="UP000558488"/>
    </source>
</evidence>
<comment type="caution">
    <text evidence="1">The sequence shown here is derived from an EMBL/GenBank/DDBJ whole genome shotgun (WGS) entry which is preliminary data.</text>
</comment>
<sequence>MKAITRDIKGHYIILKGSIHPTKVYDTGNIYVSTIGAPKYIKQTNKKLLEEFKAEIDNNTVIVVDFKTPLTSLDRSSRQKTNKETVTLKETLGQMDLIDIYKTFHPNAAEYTFFSSTHGSFTRIDNMLGHKTSL</sequence>
<dbReference type="Gene3D" id="3.60.10.10">
    <property type="entry name" value="Endonuclease/exonuclease/phosphatase"/>
    <property type="match status" value="1"/>
</dbReference>
<gene>
    <name evidence="1" type="ORF">mPipKuh1_009740</name>
</gene>
<dbReference type="InterPro" id="IPR036691">
    <property type="entry name" value="Endo/exonu/phosph_ase_sf"/>
</dbReference>
<dbReference type="Proteomes" id="UP000558488">
    <property type="component" value="Unassembled WGS sequence"/>
</dbReference>
<protein>
    <submittedName>
        <fullName evidence="1">Uncharacterized protein</fullName>
    </submittedName>
</protein>
<dbReference type="SUPFAM" id="SSF56219">
    <property type="entry name" value="DNase I-like"/>
    <property type="match status" value="1"/>
</dbReference>
<evidence type="ECO:0000313" key="1">
    <source>
        <dbReference type="EMBL" id="KAF6294140.1"/>
    </source>
</evidence>
<proteinExistence type="predicted"/>